<dbReference type="EMBL" id="JABXBU010002228">
    <property type="protein sequence ID" value="KAF8770577.1"/>
    <property type="molecule type" value="Genomic_DNA"/>
</dbReference>
<keyword evidence="2" id="KW-1185">Reference proteome</keyword>
<organism evidence="1 2">
    <name type="scientific">Argiope bruennichi</name>
    <name type="common">Wasp spider</name>
    <name type="synonym">Aranea bruennichi</name>
    <dbReference type="NCBI Taxonomy" id="94029"/>
    <lineage>
        <taxon>Eukaryota</taxon>
        <taxon>Metazoa</taxon>
        <taxon>Ecdysozoa</taxon>
        <taxon>Arthropoda</taxon>
        <taxon>Chelicerata</taxon>
        <taxon>Arachnida</taxon>
        <taxon>Araneae</taxon>
        <taxon>Araneomorphae</taxon>
        <taxon>Entelegynae</taxon>
        <taxon>Araneoidea</taxon>
        <taxon>Araneidae</taxon>
        <taxon>Argiope</taxon>
    </lineage>
</organism>
<comment type="caution">
    <text evidence="1">The sequence shown here is derived from an EMBL/GenBank/DDBJ whole genome shotgun (WGS) entry which is preliminary data.</text>
</comment>
<dbReference type="Proteomes" id="UP000807504">
    <property type="component" value="Unassembled WGS sequence"/>
</dbReference>
<accession>A0A8T0ECW7</accession>
<evidence type="ECO:0000313" key="2">
    <source>
        <dbReference type="Proteomes" id="UP000807504"/>
    </source>
</evidence>
<dbReference type="AlphaFoldDB" id="A0A8T0ECW7"/>
<gene>
    <name evidence="1" type="ORF">HNY73_018086</name>
</gene>
<evidence type="ECO:0000313" key="1">
    <source>
        <dbReference type="EMBL" id="KAF8770577.1"/>
    </source>
</evidence>
<protein>
    <submittedName>
        <fullName evidence="1">Uncharacterized protein</fullName>
    </submittedName>
</protein>
<reference evidence="1" key="1">
    <citation type="journal article" date="2020" name="bioRxiv">
        <title>Chromosome-level reference genome of the European wasp spider Argiope bruennichi: a resource for studies on range expansion and evolutionary adaptation.</title>
        <authorList>
            <person name="Sheffer M.M."/>
            <person name="Hoppe A."/>
            <person name="Krehenwinkel H."/>
            <person name="Uhl G."/>
            <person name="Kuss A.W."/>
            <person name="Jensen L."/>
            <person name="Jensen C."/>
            <person name="Gillespie R.G."/>
            <person name="Hoff K.J."/>
            <person name="Prost S."/>
        </authorList>
    </citation>
    <scope>NUCLEOTIDE SEQUENCE</scope>
</reference>
<name>A0A8T0ECW7_ARGBR</name>
<reference evidence="1" key="2">
    <citation type="submission" date="2020-06" db="EMBL/GenBank/DDBJ databases">
        <authorList>
            <person name="Sheffer M."/>
        </authorList>
    </citation>
    <scope>NUCLEOTIDE SEQUENCE</scope>
</reference>
<proteinExistence type="predicted"/>
<sequence>MRHHVKTLPGYVRVEKALGFVKNKVWEQLKVCAGVGWWCWASGGNRRPHRVVSFCSVNRTKEREVQFVCGGELPVDIKPGGVEKDGREGMGKGGVVGVCEQLTNRKEDSSKACKCEETHTPFDGLVPVVANHFVYSSLDECGGVWKNGFGTLVIILDVTGTHNCGQRPAPTYVTAATRQFYHGRLKPHEIFFPNCKMGFIRKKIKYLLVRSSNS</sequence>